<organism evidence="1 2">
    <name type="scientific">Pogonophryne albipinna</name>
    <dbReference type="NCBI Taxonomy" id="1090488"/>
    <lineage>
        <taxon>Eukaryota</taxon>
        <taxon>Metazoa</taxon>
        <taxon>Chordata</taxon>
        <taxon>Craniata</taxon>
        <taxon>Vertebrata</taxon>
        <taxon>Euteleostomi</taxon>
        <taxon>Actinopterygii</taxon>
        <taxon>Neopterygii</taxon>
        <taxon>Teleostei</taxon>
        <taxon>Neoteleostei</taxon>
        <taxon>Acanthomorphata</taxon>
        <taxon>Eupercaria</taxon>
        <taxon>Perciformes</taxon>
        <taxon>Notothenioidei</taxon>
        <taxon>Pogonophryne</taxon>
    </lineage>
</organism>
<proteinExistence type="predicted"/>
<sequence length="86" mass="9560">MKLDLLQSTGGRVQQMEQQMGQVRPEHSWAQCKTSAVVESFSQVLKSPQIPEGVSVPDFDKKLRPITAQEGDNAVFKAKVLCCLTR</sequence>
<evidence type="ECO:0000313" key="1">
    <source>
        <dbReference type="EMBL" id="KAJ4937671.1"/>
    </source>
</evidence>
<reference evidence="1" key="1">
    <citation type="submission" date="2022-11" db="EMBL/GenBank/DDBJ databases">
        <title>Chromosome-level genome of Pogonophryne albipinna.</title>
        <authorList>
            <person name="Jo E."/>
        </authorList>
    </citation>
    <scope>NUCLEOTIDE SEQUENCE</scope>
    <source>
        <strain evidence="1">SGF0006</strain>
        <tissue evidence="1">Muscle</tissue>
    </source>
</reference>
<dbReference type="EMBL" id="JAPTMU010000009">
    <property type="protein sequence ID" value="KAJ4937671.1"/>
    <property type="molecule type" value="Genomic_DNA"/>
</dbReference>
<gene>
    <name evidence="1" type="ORF">JOQ06_002303</name>
</gene>
<protein>
    <submittedName>
        <fullName evidence="1">Uncharacterized protein</fullName>
    </submittedName>
</protein>
<accession>A0AAD6B466</accession>
<evidence type="ECO:0000313" key="2">
    <source>
        <dbReference type="Proteomes" id="UP001219934"/>
    </source>
</evidence>
<keyword evidence="2" id="KW-1185">Reference proteome</keyword>
<comment type="caution">
    <text evidence="1">The sequence shown here is derived from an EMBL/GenBank/DDBJ whole genome shotgun (WGS) entry which is preliminary data.</text>
</comment>
<dbReference type="AlphaFoldDB" id="A0AAD6B466"/>
<dbReference type="Proteomes" id="UP001219934">
    <property type="component" value="Unassembled WGS sequence"/>
</dbReference>
<name>A0AAD6B466_9TELE</name>